<dbReference type="SMART" id="SM01018">
    <property type="entry name" value="B12-binding_2"/>
    <property type="match status" value="1"/>
</dbReference>
<dbReference type="InterPro" id="IPR003759">
    <property type="entry name" value="Cbl-bd_cap"/>
</dbReference>
<organism evidence="2">
    <name type="scientific">marine sediment metagenome</name>
    <dbReference type="NCBI Taxonomy" id="412755"/>
    <lineage>
        <taxon>unclassified sequences</taxon>
        <taxon>metagenomes</taxon>
        <taxon>ecological metagenomes</taxon>
    </lineage>
</organism>
<gene>
    <name evidence="2" type="ORF">S03H2_47302</name>
</gene>
<dbReference type="PROSITE" id="PS51337">
    <property type="entry name" value="B12_BINDING_NTER"/>
    <property type="match status" value="1"/>
</dbReference>
<dbReference type="AlphaFoldDB" id="X1IX66"/>
<dbReference type="EMBL" id="BARU01029765">
    <property type="protein sequence ID" value="GAH70689.1"/>
    <property type="molecule type" value="Genomic_DNA"/>
</dbReference>
<feature type="domain" description="B12-binding N-terminal" evidence="1">
    <location>
        <begin position="1"/>
        <end position="74"/>
    </location>
</feature>
<comment type="caution">
    <text evidence="2">The sequence shown here is derived from an EMBL/GenBank/DDBJ whole genome shotgun (WGS) entry which is preliminary data.</text>
</comment>
<proteinExistence type="predicted"/>
<sequence>MTQEQFFKEISDAIVNLEKEKAIELAHKAVNENMNLLEVIEKGFGDGIRRIGDLWEEGEFFLPELMLGGTIMQE</sequence>
<reference evidence="2" key="1">
    <citation type="journal article" date="2014" name="Front. Microbiol.">
        <title>High frequency of phylogenetically diverse reductive dehalogenase-homologous genes in deep subseafloor sedimentary metagenomes.</title>
        <authorList>
            <person name="Kawai M."/>
            <person name="Futagami T."/>
            <person name="Toyoda A."/>
            <person name="Takaki Y."/>
            <person name="Nishi S."/>
            <person name="Hori S."/>
            <person name="Arai W."/>
            <person name="Tsubouchi T."/>
            <person name="Morono Y."/>
            <person name="Uchiyama I."/>
            <person name="Ito T."/>
            <person name="Fujiyama A."/>
            <person name="Inagaki F."/>
            <person name="Takami H."/>
        </authorList>
    </citation>
    <scope>NUCLEOTIDE SEQUENCE</scope>
    <source>
        <strain evidence="2">Expedition CK06-06</strain>
    </source>
</reference>
<protein>
    <recommendedName>
        <fullName evidence="1">B12-binding N-terminal domain-containing protein</fullName>
    </recommendedName>
</protein>
<dbReference type="Pfam" id="PF02607">
    <property type="entry name" value="B12-binding_2"/>
    <property type="match status" value="1"/>
</dbReference>
<dbReference type="SUPFAM" id="SSF47644">
    <property type="entry name" value="Methionine synthase domain"/>
    <property type="match status" value="1"/>
</dbReference>
<evidence type="ECO:0000259" key="1">
    <source>
        <dbReference type="PROSITE" id="PS51337"/>
    </source>
</evidence>
<evidence type="ECO:0000313" key="2">
    <source>
        <dbReference type="EMBL" id="GAH70689.1"/>
    </source>
</evidence>
<name>X1IX66_9ZZZZ</name>
<dbReference type="Gene3D" id="1.10.1240.10">
    <property type="entry name" value="Methionine synthase domain"/>
    <property type="match status" value="1"/>
</dbReference>
<accession>X1IX66</accession>
<feature type="non-terminal residue" evidence="2">
    <location>
        <position position="74"/>
    </location>
</feature>
<dbReference type="InterPro" id="IPR036594">
    <property type="entry name" value="Meth_synthase_dom"/>
</dbReference>